<name>A0ACC1HAQ6_9FUNG</name>
<accession>A0ACC1HAQ6</accession>
<protein>
    <submittedName>
        <fullName evidence="1">Uncharacterized protein</fullName>
    </submittedName>
</protein>
<dbReference type="EMBL" id="JAMZIH010007443">
    <property type="protein sequence ID" value="KAJ1673065.1"/>
    <property type="molecule type" value="Genomic_DNA"/>
</dbReference>
<dbReference type="Proteomes" id="UP001145114">
    <property type="component" value="Unassembled WGS sequence"/>
</dbReference>
<comment type="caution">
    <text evidence="1">The sequence shown here is derived from an EMBL/GenBank/DDBJ whole genome shotgun (WGS) entry which is preliminary data.</text>
</comment>
<proteinExistence type="predicted"/>
<sequence length="245" mass="28515">MPDLVTNKPKVKLYRDSEGKLKGDALVTYYKAPSVQLAIDILDDTPFRDVDPKKPDQQVWKVHVQVAEFKAKDTLDERRSAEGAEDQSQARKVRKLDPKLVKRKLEQMEKKLDWFEGPTQMAEKHQKVVILKHMFTPQELEEDVTLLIDLKEDVREECEKLGEVTNVKIYDKEDEGVISVKFRDKMSAAACVKVMNGRFFAGRQIEASLYDGRKKYRSTKKDEETEKQVEQRMENYAKWLESSKS</sequence>
<evidence type="ECO:0000313" key="1">
    <source>
        <dbReference type="EMBL" id="KAJ1673065.1"/>
    </source>
</evidence>
<evidence type="ECO:0000313" key="2">
    <source>
        <dbReference type="Proteomes" id="UP001145114"/>
    </source>
</evidence>
<reference evidence="1" key="1">
    <citation type="submission" date="2022-06" db="EMBL/GenBank/DDBJ databases">
        <title>Phylogenomic reconstructions and comparative analyses of Kickxellomycotina fungi.</title>
        <authorList>
            <person name="Reynolds N.K."/>
            <person name="Stajich J.E."/>
            <person name="Barry K."/>
            <person name="Grigoriev I.V."/>
            <person name="Crous P."/>
            <person name="Smith M.E."/>
        </authorList>
    </citation>
    <scope>NUCLEOTIDE SEQUENCE</scope>
    <source>
        <strain evidence="1">RSA 2271</strain>
    </source>
</reference>
<gene>
    <name evidence="1" type="ORF">EV182_005960</name>
</gene>
<organism evidence="1 2">
    <name type="scientific">Spiromyces aspiralis</name>
    <dbReference type="NCBI Taxonomy" id="68401"/>
    <lineage>
        <taxon>Eukaryota</taxon>
        <taxon>Fungi</taxon>
        <taxon>Fungi incertae sedis</taxon>
        <taxon>Zoopagomycota</taxon>
        <taxon>Kickxellomycotina</taxon>
        <taxon>Kickxellomycetes</taxon>
        <taxon>Kickxellales</taxon>
        <taxon>Kickxellaceae</taxon>
        <taxon>Spiromyces</taxon>
    </lineage>
</organism>
<keyword evidence="2" id="KW-1185">Reference proteome</keyword>